<dbReference type="SUPFAM" id="SSF52954">
    <property type="entry name" value="Class II aaRS ABD-related"/>
    <property type="match status" value="1"/>
</dbReference>
<dbReference type="InterPro" id="IPR007109">
    <property type="entry name" value="Brix"/>
</dbReference>
<protein>
    <recommendedName>
        <fullName evidence="2">Brix domain-containing protein</fullName>
    </recommendedName>
</protein>
<dbReference type="GO" id="GO:0042134">
    <property type="term" value="F:rRNA primary transcript binding"/>
    <property type="evidence" value="ECO:0007669"/>
    <property type="project" value="InterPro"/>
</dbReference>
<dbReference type="InterPro" id="IPR044281">
    <property type="entry name" value="IMP4/RPF1"/>
</dbReference>
<dbReference type="GO" id="GO:0030687">
    <property type="term" value="C:preribosome, large subunit precursor"/>
    <property type="evidence" value="ECO:0007669"/>
    <property type="project" value="TreeGrafter"/>
</dbReference>
<dbReference type="GO" id="GO:0000460">
    <property type="term" value="P:maturation of 5.8S rRNA"/>
    <property type="evidence" value="ECO:0007669"/>
    <property type="project" value="TreeGrafter"/>
</dbReference>
<organism evidence="3">
    <name type="scientific">Eutreptiella gymnastica</name>
    <dbReference type="NCBI Taxonomy" id="73025"/>
    <lineage>
        <taxon>Eukaryota</taxon>
        <taxon>Discoba</taxon>
        <taxon>Euglenozoa</taxon>
        <taxon>Euglenida</taxon>
        <taxon>Spirocuta</taxon>
        <taxon>Euglenophyceae</taxon>
        <taxon>Eutreptiales</taxon>
        <taxon>Eutreptiaceae</taxon>
        <taxon>Eutreptiella</taxon>
    </lineage>
</organism>
<dbReference type="PROSITE" id="PS50833">
    <property type="entry name" value="BRIX"/>
    <property type="match status" value="1"/>
</dbReference>
<dbReference type="PANTHER" id="PTHR22734:SF3">
    <property type="entry name" value="RIBOSOME PRODUCTION FACTOR 1"/>
    <property type="match status" value="1"/>
</dbReference>
<evidence type="ECO:0000313" key="3">
    <source>
        <dbReference type="EMBL" id="CAE0840459.1"/>
    </source>
</evidence>
<dbReference type="GO" id="GO:0005730">
    <property type="term" value="C:nucleolus"/>
    <property type="evidence" value="ECO:0007669"/>
    <property type="project" value="TreeGrafter"/>
</dbReference>
<name>A0A7S4GLG9_9EUGL</name>
<feature type="domain" description="Brix" evidence="2">
    <location>
        <begin position="61"/>
        <end position="243"/>
    </location>
</feature>
<dbReference type="PANTHER" id="PTHR22734">
    <property type="entry name" value="U3 SMALL NUCLEOLAR RIBONUCLEOPROTEIN PROTEIN IMP4"/>
    <property type="match status" value="1"/>
</dbReference>
<reference evidence="3" key="1">
    <citation type="submission" date="2021-01" db="EMBL/GenBank/DDBJ databases">
        <authorList>
            <person name="Corre E."/>
            <person name="Pelletier E."/>
            <person name="Niang G."/>
            <person name="Scheremetjew M."/>
            <person name="Finn R."/>
            <person name="Kale V."/>
            <person name="Holt S."/>
            <person name="Cochrane G."/>
            <person name="Meng A."/>
            <person name="Brown T."/>
            <person name="Cohen L."/>
        </authorList>
    </citation>
    <scope>NUCLEOTIDE SEQUENCE</scope>
    <source>
        <strain evidence="3">CCMP1594</strain>
    </source>
</reference>
<sequence length="268" mass="31698">MAKKKEREELGDAAPPKEMPKTLDSMRTPDETMVEENDEEILLDEEEDEWSQFFKEDVEPKLLITTQQGRTSQRTKEFVEELQELFPHAEYVKRKNFEMKLVTKYAIKRGFTDLIVITEQVKQPYIVIMSHLPQGPTATFRMTSLKLHKEIENAAPRTKHAPELNMKGFGTRVGRRVGRMLRALFKLSPNLKGRAIATFHNQRDFIFFRRHRYIFDSMARVRIQELGPRFTLRLKALQAGLWDRQFGEYEWAYHKKEMGGKDRKMFNL</sequence>
<gene>
    <name evidence="3" type="ORF">EGYM00163_LOCUS51347</name>
</gene>
<dbReference type="AlphaFoldDB" id="A0A7S4GLG9"/>
<dbReference type="EMBL" id="HBJA01149350">
    <property type="protein sequence ID" value="CAE0840459.1"/>
    <property type="molecule type" value="Transcribed_RNA"/>
</dbReference>
<evidence type="ECO:0000256" key="1">
    <source>
        <dbReference type="SAM" id="MobiDB-lite"/>
    </source>
</evidence>
<feature type="compositionally biased region" description="Basic and acidic residues" evidence="1">
    <location>
        <begin position="1"/>
        <end position="10"/>
    </location>
</feature>
<dbReference type="GO" id="GO:0000470">
    <property type="term" value="P:maturation of LSU-rRNA"/>
    <property type="evidence" value="ECO:0007669"/>
    <property type="project" value="TreeGrafter"/>
</dbReference>
<dbReference type="Gene3D" id="3.40.50.10480">
    <property type="entry name" value="Probable brix-domain ribosomal biogenesis protein"/>
    <property type="match status" value="1"/>
</dbReference>
<dbReference type="SMART" id="SM00879">
    <property type="entry name" value="Brix"/>
    <property type="match status" value="1"/>
</dbReference>
<proteinExistence type="predicted"/>
<dbReference type="Pfam" id="PF04427">
    <property type="entry name" value="Brix"/>
    <property type="match status" value="1"/>
</dbReference>
<accession>A0A7S4GLG9</accession>
<evidence type="ECO:0000259" key="2">
    <source>
        <dbReference type="PROSITE" id="PS50833"/>
    </source>
</evidence>
<feature type="region of interest" description="Disordered" evidence="1">
    <location>
        <begin position="1"/>
        <end position="36"/>
    </location>
</feature>